<dbReference type="GO" id="GO:0004400">
    <property type="term" value="F:histidinol-phosphate transaminase activity"/>
    <property type="evidence" value="ECO:0007669"/>
    <property type="project" value="InterPro"/>
</dbReference>
<keyword evidence="5" id="KW-0032">Aminotransferase</keyword>
<dbReference type="Pfam" id="PF00155">
    <property type="entry name" value="Aminotran_1_2"/>
    <property type="match status" value="1"/>
</dbReference>
<dbReference type="PANTHER" id="PTHR43643:SF3">
    <property type="entry name" value="HISTIDINOL-PHOSPHATE AMINOTRANSFERASE"/>
    <property type="match status" value="1"/>
</dbReference>
<dbReference type="SUPFAM" id="SSF53383">
    <property type="entry name" value="PLP-dependent transferases"/>
    <property type="match status" value="1"/>
</dbReference>
<evidence type="ECO:0000256" key="2">
    <source>
        <dbReference type="ARBA" id="ARBA00001946"/>
    </source>
</evidence>
<dbReference type="GO" id="GO:0000105">
    <property type="term" value="P:L-histidine biosynthetic process"/>
    <property type="evidence" value="ECO:0007669"/>
    <property type="project" value="InterPro"/>
</dbReference>
<keyword evidence="6" id="KW-0808">Transferase</keyword>
<dbReference type="InterPro" id="IPR023214">
    <property type="entry name" value="HAD_sf"/>
</dbReference>
<dbReference type="InterPro" id="IPR015422">
    <property type="entry name" value="PyrdxlP-dep_Trfase_small"/>
</dbReference>
<dbReference type="NCBIfam" id="TIGR01261">
    <property type="entry name" value="hisB_Nterm"/>
    <property type="match status" value="1"/>
</dbReference>
<dbReference type="AlphaFoldDB" id="A0A1F5ISI9"/>
<dbReference type="Gene3D" id="3.40.50.1000">
    <property type="entry name" value="HAD superfamily/HAD-like"/>
    <property type="match status" value="1"/>
</dbReference>
<protein>
    <recommendedName>
        <fullName evidence="11">Aminotransferase class I/classII large domain-containing protein</fullName>
    </recommendedName>
</protein>
<dbReference type="PROSITE" id="PS00599">
    <property type="entry name" value="AA_TRANSFER_CLASS_2"/>
    <property type="match status" value="1"/>
</dbReference>
<evidence type="ECO:0000256" key="7">
    <source>
        <dbReference type="ARBA" id="ARBA00022723"/>
    </source>
</evidence>
<sequence length="518" mass="58183">MVNLALQRIKEMKSYNPPLAGRRAFSGLLLDFNESTLPSSPKIRKAIQGLLKSNKLQLYPEYGELEKKLAKYAGVNTNQVMITNGSDQGIDLLFRTFTEAGNTVIIPTPSFAMFYQSAQIVGNKILCPLYRKGDLSFPREEVMSMINKSVKLLVICNPNNPTGTLISIGSIEQIAKKAPNTIILVDEAYFEFSGVTAVPLIAEYPNIIITRTLSKAFGLPSLRLGYVIASKSYISELSKVRGPYDVNMVAFTAALAALDDLERTQKYTNEVMTEAKPMVEEFFTKNNIAFYQSAGNFLLFKPSQKPEEKLLKDCGILVRPQDKINIEKTIRVSIGTVKQMRKFIKVYENVILEKPKKYAFLDRDGTLIFEPQDTFQVDSIKKLKILDGVIKGLKTLKKLGFELIMVTNQNGIGTPSFPRAKFEAPQNKMLSIFKENGIYFKEIFICPHLPSRNCSCRKPKTGLVKKFLRENRIDQKISFVCGDRETDKLFANNIGVKFISTATNADFYQALMQGGVII</sequence>
<dbReference type="InterPro" id="IPR015424">
    <property type="entry name" value="PyrdxlP-dep_Trfase"/>
</dbReference>
<comment type="cofactor">
    <cofactor evidence="1 10">
        <name>pyridoxal 5'-phosphate</name>
        <dbReference type="ChEBI" id="CHEBI:597326"/>
    </cofactor>
</comment>
<keyword evidence="7" id="KW-0479">Metal-binding</keyword>
<dbReference type="InterPro" id="IPR005861">
    <property type="entry name" value="HisP_aminotrans"/>
</dbReference>
<dbReference type="Gene3D" id="3.90.1150.10">
    <property type="entry name" value="Aspartate Aminotransferase, domain 1"/>
    <property type="match status" value="1"/>
</dbReference>
<evidence type="ECO:0000313" key="13">
    <source>
        <dbReference type="Proteomes" id="UP000176336"/>
    </source>
</evidence>
<keyword evidence="9 10" id="KW-0663">Pyridoxal phosphate</keyword>
<dbReference type="InterPro" id="IPR013954">
    <property type="entry name" value="PNK3P"/>
</dbReference>
<dbReference type="CDD" id="cd00609">
    <property type="entry name" value="AAT_like"/>
    <property type="match status" value="1"/>
</dbReference>
<gene>
    <name evidence="12" type="ORF">A2871_00525</name>
</gene>
<dbReference type="Pfam" id="PF08645">
    <property type="entry name" value="PNK3P"/>
    <property type="match status" value="1"/>
</dbReference>
<evidence type="ECO:0000256" key="4">
    <source>
        <dbReference type="ARBA" id="ARBA00022490"/>
    </source>
</evidence>
<evidence type="ECO:0000313" key="12">
    <source>
        <dbReference type="EMBL" id="OGE19322.1"/>
    </source>
</evidence>
<dbReference type="GO" id="GO:0046872">
    <property type="term" value="F:metal ion binding"/>
    <property type="evidence" value="ECO:0007669"/>
    <property type="project" value="UniProtKB-KW"/>
</dbReference>
<dbReference type="InterPro" id="IPR006549">
    <property type="entry name" value="HAD-SF_hydro_IIIA"/>
</dbReference>
<keyword evidence="8" id="KW-0378">Hydrolase</keyword>
<dbReference type="GO" id="GO:0004401">
    <property type="term" value="F:histidinol-phosphatase activity"/>
    <property type="evidence" value="ECO:0007669"/>
    <property type="project" value="InterPro"/>
</dbReference>
<dbReference type="Gene3D" id="3.40.640.10">
    <property type="entry name" value="Type I PLP-dependent aspartate aminotransferase-like (Major domain)"/>
    <property type="match status" value="1"/>
</dbReference>
<comment type="cofactor">
    <cofactor evidence="2">
        <name>Mg(2+)</name>
        <dbReference type="ChEBI" id="CHEBI:18420"/>
    </cofactor>
</comment>
<evidence type="ECO:0000256" key="6">
    <source>
        <dbReference type="ARBA" id="ARBA00022679"/>
    </source>
</evidence>
<dbReference type="InterPro" id="IPR004839">
    <property type="entry name" value="Aminotransferase_I/II_large"/>
</dbReference>
<dbReference type="NCBIfam" id="TIGR01662">
    <property type="entry name" value="HAD-SF-IIIA"/>
    <property type="match status" value="1"/>
</dbReference>
<accession>A0A1F5ISI9</accession>
<dbReference type="EMBL" id="MFCR01000003">
    <property type="protein sequence ID" value="OGE19322.1"/>
    <property type="molecule type" value="Genomic_DNA"/>
</dbReference>
<dbReference type="InterPro" id="IPR006543">
    <property type="entry name" value="Histidinol-phos"/>
</dbReference>
<keyword evidence="4" id="KW-0963">Cytoplasm</keyword>
<dbReference type="CDD" id="cd07503">
    <property type="entry name" value="HAD_HisB-N"/>
    <property type="match status" value="1"/>
</dbReference>
<reference evidence="12 13" key="1">
    <citation type="journal article" date="2016" name="Nat. Commun.">
        <title>Thousands of microbial genomes shed light on interconnected biogeochemical processes in an aquifer system.</title>
        <authorList>
            <person name="Anantharaman K."/>
            <person name="Brown C.T."/>
            <person name="Hug L.A."/>
            <person name="Sharon I."/>
            <person name="Castelle C.J."/>
            <person name="Probst A.J."/>
            <person name="Thomas B.C."/>
            <person name="Singh A."/>
            <person name="Wilkins M.J."/>
            <person name="Karaoz U."/>
            <person name="Brodie E.L."/>
            <person name="Williams K.H."/>
            <person name="Hubbard S.S."/>
            <person name="Banfield J.F."/>
        </authorList>
    </citation>
    <scope>NUCLEOTIDE SEQUENCE [LARGE SCALE GENOMIC DNA]</scope>
</reference>
<dbReference type="GO" id="GO:0004424">
    <property type="term" value="F:imidazoleglycerol-phosphate dehydratase activity"/>
    <property type="evidence" value="ECO:0007669"/>
    <property type="project" value="InterPro"/>
</dbReference>
<dbReference type="InterPro" id="IPR005954">
    <property type="entry name" value="HisB_N"/>
</dbReference>
<evidence type="ECO:0000256" key="9">
    <source>
        <dbReference type="ARBA" id="ARBA00022898"/>
    </source>
</evidence>
<dbReference type="InterPro" id="IPR015421">
    <property type="entry name" value="PyrdxlP-dep_Trfase_major"/>
</dbReference>
<evidence type="ECO:0000256" key="1">
    <source>
        <dbReference type="ARBA" id="ARBA00001933"/>
    </source>
</evidence>
<evidence type="ECO:0000259" key="11">
    <source>
        <dbReference type="Pfam" id="PF00155"/>
    </source>
</evidence>
<feature type="domain" description="Aminotransferase class I/classII large" evidence="11">
    <location>
        <begin position="30"/>
        <end position="345"/>
    </location>
</feature>
<dbReference type="GO" id="GO:0030170">
    <property type="term" value="F:pyridoxal phosphate binding"/>
    <property type="evidence" value="ECO:0007669"/>
    <property type="project" value="InterPro"/>
</dbReference>
<evidence type="ECO:0000256" key="5">
    <source>
        <dbReference type="ARBA" id="ARBA00022576"/>
    </source>
</evidence>
<name>A0A1F5ISI9_9BACT</name>
<dbReference type="NCBIfam" id="TIGR01141">
    <property type="entry name" value="hisC"/>
    <property type="match status" value="1"/>
</dbReference>
<dbReference type="GO" id="GO:0005737">
    <property type="term" value="C:cytoplasm"/>
    <property type="evidence" value="ECO:0007669"/>
    <property type="project" value="InterPro"/>
</dbReference>
<organism evidence="12 13">
    <name type="scientific">Candidatus Daviesbacteria bacterium RIFCSPHIGHO2_01_FULL_41_23</name>
    <dbReference type="NCBI Taxonomy" id="1797764"/>
    <lineage>
        <taxon>Bacteria</taxon>
        <taxon>Candidatus Daviesiibacteriota</taxon>
    </lineage>
</organism>
<dbReference type="InterPro" id="IPR050106">
    <property type="entry name" value="HistidinolP_aminotransfase"/>
</dbReference>
<evidence type="ECO:0000256" key="3">
    <source>
        <dbReference type="ARBA" id="ARBA00011738"/>
    </source>
</evidence>
<dbReference type="PANTHER" id="PTHR43643">
    <property type="entry name" value="HISTIDINOL-PHOSPHATE AMINOTRANSFERASE 2"/>
    <property type="match status" value="1"/>
</dbReference>
<evidence type="ECO:0000256" key="10">
    <source>
        <dbReference type="RuleBase" id="RU003693"/>
    </source>
</evidence>
<evidence type="ECO:0000256" key="8">
    <source>
        <dbReference type="ARBA" id="ARBA00022801"/>
    </source>
</evidence>
<dbReference type="SUPFAM" id="SSF56784">
    <property type="entry name" value="HAD-like"/>
    <property type="match status" value="1"/>
</dbReference>
<comment type="subunit">
    <text evidence="3">Homodimer.</text>
</comment>
<proteinExistence type="inferred from homology"/>
<dbReference type="InterPro" id="IPR001917">
    <property type="entry name" value="Aminotrans_II_pyridoxalP_BS"/>
</dbReference>
<dbReference type="InterPro" id="IPR036412">
    <property type="entry name" value="HAD-like_sf"/>
</dbReference>
<comment type="caution">
    <text evidence="12">The sequence shown here is derived from an EMBL/GenBank/DDBJ whole genome shotgun (WGS) entry which is preliminary data.</text>
</comment>
<dbReference type="Proteomes" id="UP000176336">
    <property type="component" value="Unassembled WGS sequence"/>
</dbReference>
<comment type="similarity">
    <text evidence="10">Belongs to the class-II pyridoxal-phosphate-dependent aminotransferase family.</text>
</comment>
<dbReference type="NCBIfam" id="TIGR01656">
    <property type="entry name" value="Histidinol-ppas"/>
    <property type="match status" value="1"/>
</dbReference>